<keyword evidence="3" id="KW-1185">Reference proteome</keyword>
<evidence type="ECO:0000313" key="2">
    <source>
        <dbReference type="EMBL" id="MCT2583747.1"/>
    </source>
</evidence>
<protein>
    <submittedName>
        <fullName evidence="2">Carboxymuconolactone decarboxylase family protein</fullName>
    </submittedName>
</protein>
<dbReference type="SUPFAM" id="SSF69118">
    <property type="entry name" value="AhpD-like"/>
    <property type="match status" value="1"/>
</dbReference>
<comment type="caution">
    <text evidence="2">The sequence shown here is derived from an EMBL/GenBank/DDBJ whole genome shotgun (WGS) entry which is preliminary data.</text>
</comment>
<name>A0ABT2J7B1_9PSEU</name>
<dbReference type="RefSeq" id="WP_260191132.1">
    <property type="nucleotide sequence ID" value="NZ_JAFFZE010000010.1"/>
</dbReference>
<dbReference type="EMBL" id="JAFFZE010000010">
    <property type="protein sequence ID" value="MCT2583747.1"/>
    <property type="molecule type" value="Genomic_DNA"/>
</dbReference>
<dbReference type="Pfam" id="PF02627">
    <property type="entry name" value="CMD"/>
    <property type="match status" value="1"/>
</dbReference>
<proteinExistence type="predicted"/>
<dbReference type="InterPro" id="IPR029032">
    <property type="entry name" value="AhpD-like"/>
</dbReference>
<reference evidence="2 3" key="1">
    <citation type="submission" date="2021-02" db="EMBL/GenBank/DDBJ databases">
        <title>Actinophytocola xerophila sp. nov., isolated from soil of cotton cropping field.</title>
        <authorList>
            <person name="Huang R."/>
            <person name="Chen X."/>
            <person name="Ge X."/>
            <person name="Liu W."/>
        </authorList>
    </citation>
    <scope>NUCLEOTIDE SEQUENCE [LARGE SCALE GENOMIC DNA]</scope>
    <source>
        <strain evidence="2 3">S1-96</strain>
    </source>
</reference>
<gene>
    <name evidence="2" type="ORF">JT362_11520</name>
</gene>
<evidence type="ECO:0000259" key="1">
    <source>
        <dbReference type="Pfam" id="PF02627"/>
    </source>
</evidence>
<sequence length="364" mass="37754">MAGWLVRTALRSSLNQVRHVRPVPPRRATGLTAAVYRQVERDFGMLAPPVALHSPSPAVLAAAWSMLREALVTTTPVRRAVKEAVATGVSRANSCPYCVEVHSAVLGTLPVEHATAAVTEWASGGGSRAGTTTDSVGRAGRVLTAPRPFPDRDAAELIAVAVTFHYLNRVVNVFLGDSPLPPGVPAAARERAGRFVGRVMRAPALRGGEASASATLLPAAPLPADLAWAAGEEHLAAAFARAASAVDTAIDTGIDSAVPASVRDLVVAELADWDGEPPGMSRAWLDGPVSSVPSQDRPAARLALLVAKASYQVEDDVVAAYRRDRPADAALVELVSWAALVAARRAGVRLAGDGTGRPGLGEVG</sequence>
<organism evidence="2 3">
    <name type="scientific">Actinophytocola gossypii</name>
    <dbReference type="NCBI Taxonomy" id="2812003"/>
    <lineage>
        <taxon>Bacteria</taxon>
        <taxon>Bacillati</taxon>
        <taxon>Actinomycetota</taxon>
        <taxon>Actinomycetes</taxon>
        <taxon>Pseudonocardiales</taxon>
        <taxon>Pseudonocardiaceae</taxon>
    </lineage>
</organism>
<evidence type="ECO:0000313" key="3">
    <source>
        <dbReference type="Proteomes" id="UP001156441"/>
    </source>
</evidence>
<feature type="domain" description="Carboxymuconolactone decarboxylase-like" evidence="1">
    <location>
        <begin position="60"/>
        <end position="105"/>
    </location>
</feature>
<dbReference type="Gene3D" id="1.20.1290.10">
    <property type="entry name" value="AhpD-like"/>
    <property type="match status" value="1"/>
</dbReference>
<accession>A0ABT2J7B1</accession>
<dbReference type="InterPro" id="IPR003779">
    <property type="entry name" value="CMD-like"/>
</dbReference>
<dbReference type="Proteomes" id="UP001156441">
    <property type="component" value="Unassembled WGS sequence"/>
</dbReference>